<proteinExistence type="inferred from homology"/>
<dbReference type="PANTHER" id="PTHR16172">
    <property type="entry name" value="MAJOR FACILITATOR SUPERFAMILY DOMAIN-CONTAINING PROTEIN 6-LIKE"/>
    <property type="match status" value="1"/>
</dbReference>
<feature type="transmembrane region" description="Helical" evidence="6">
    <location>
        <begin position="74"/>
        <end position="95"/>
    </location>
</feature>
<evidence type="ECO:0000256" key="5">
    <source>
        <dbReference type="ARBA" id="ARBA00023136"/>
    </source>
</evidence>
<keyword evidence="9" id="KW-1185">Reference proteome</keyword>
<accession>A0A7R9GHB8</accession>
<dbReference type="EMBL" id="OA884299">
    <property type="protein sequence ID" value="CAD7280592.1"/>
    <property type="molecule type" value="Genomic_DNA"/>
</dbReference>
<dbReference type="OrthoDB" id="515887at2759"/>
<evidence type="ECO:0000256" key="6">
    <source>
        <dbReference type="SAM" id="Phobius"/>
    </source>
</evidence>
<evidence type="ECO:0000313" key="8">
    <source>
        <dbReference type="EMBL" id="CAD7280592.1"/>
    </source>
</evidence>
<dbReference type="InterPro" id="IPR051717">
    <property type="entry name" value="MFS_MFSD6"/>
</dbReference>
<evidence type="ECO:0000256" key="4">
    <source>
        <dbReference type="ARBA" id="ARBA00022989"/>
    </source>
</evidence>
<keyword evidence="4 6" id="KW-1133">Transmembrane helix</keyword>
<reference evidence="8" key="1">
    <citation type="submission" date="2020-11" db="EMBL/GenBank/DDBJ databases">
        <authorList>
            <person name="Tran Van P."/>
        </authorList>
    </citation>
    <scope>NUCLEOTIDE SEQUENCE</scope>
</reference>
<feature type="transmembrane region" description="Helical" evidence="6">
    <location>
        <begin position="47"/>
        <end position="68"/>
    </location>
</feature>
<dbReference type="Pfam" id="PF12832">
    <property type="entry name" value="MFS_1_like"/>
    <property type="match status" value="1"/>
</dbReference>
<feature type="domain" description="Major facilitator superfamily associated" evidence="7">
    <location>
        <begin position="12"/>
        <end position="99"/>
    </location>
</feature>
<name>A0A7R9GHB8_9CRUS</name>
<dbReference type="SUPFAM" id="SSF103473">
    <property type="entry name" value="MFS general substrate transporter"/>
    <property type="match status" value="1"/>
</dbReference>
<comment type="subcellular location">
    <subcellularLocation>
        <location evidence="1">Membrane</location>
        <topology evidence="1">Multi-pass membrane protein</topology>
    </subcellularLocation>
</comment>
<keyword evidence="3 6" id="KW-0812">Transmembrane</keyword>
<evidence type="ECO:0000256" key="2">
    <source>
        <dbReference type="ARBA" id="ARBA00005241"/>
    </source>
</evidence>
<keyword evidence="5 6" id="KW-0472">Membrane</keyword>
<dbReference type="PANTHER" id="PTHR16172:SF41">
    <property type="entry name" value="MAJOR FACILITATOR SUPERFAMILY DOMAIN-CONTAINING PROTEIN 6-LIKE"/>
    <property type="match status" value="1"/>
</dbReference>
<evidence type="ECO:0000259" key="7">
    <source>
        <dbReference type="Pfam" id="PF12832"/>
    </source>
</evidence>
<evidence type="ECO:0000256" key="1">
    <source>
        <dbReference type="ARBA" id="ARBA00004141"/>
    </source>
</evidence>
<dbReference type="Gene3D" id="1.20.1250.20">
    <property type="entry name" value="MFS general substrate transporter like domains"/>
    <property type="match status" value="1"/>
</dbReference>
<feature type="transmembrane region" description="Helical" evidence="6">
    <location>
        <begin position="12"/>
        <end position="35"/>
    </location>
</feature>
<dbReference type="InterPro" id="IPR024989">
    <property type="entry name" value="MFS_assoc_dom"/>
</dbReference>
<gene>
    <name evidence="8" type="ORF">NMOB1V02_LOCUS8250</name>
</gene>
<evidence type="ECO:0000256" key="3">
    <source>
        <dbReference type="ARBA" id="ARBA00022692"/>
    </source>
</evidence>
<protein>
    <recommendedName>
        <fullName evidence="7">Major facilitator superfamily associated domain-containing protein</fullName>
    </recommendedName>
</protein>
<dbReference type="AlphaFoldDB" id="A0A7R9GHB8"/>
<comment type="similarity">
    <text evidence="2">Belongs to the major facilitator superfamily. MFSD6 family.</text>
</comment>
<dbReference type="Proteomes" id="UP000678499">
    <property type="component" value="Unassembled WGS sequence"/>
</dbReference>
<sequence>MGCSPCINVNLIPLKVLIFSFYGGLGCVLPFLTIHMKSLGFNVQETAFINFVLPFLCLLGPPIAGVIADKIGRYKPVMVCCLIMTALAYAGLLFVPETQRLSPRPPELSFTCSRDAGALVAERCSDTEACIHKDDNRVIEVAVRDCVVKCPNATLRRSVGTKDSYALMLSDAGPRSLESKADISPNLCSVDASGKVSPVTLCAPAQLTAPSLAAAVLAAPTVAAVITRRCHHLPL</sequence>
<organism evidence="8">
    <name type="scientific">Notodromas monacha</name>
    <dbReference type="NCBI Taxonomy" id="399045"/>
    <lineage>
        <taxon>Eukaryota</taxon>
        <taxon>Metazoa</taxon>
        <taxon>Ecdysozoa</taxon>
        <taxon>Arthropoda</taxon>
        <taxon>Crustacea</taxon>
        <taxon>Oligostraca</taxon>
        <taxon>Ostracoda</taxon>
        <taxon>Podocopa</taxon>
        <taxon>Podocopida</taxon>
        <taxon>Cypridocopina</taxon>
        <taxon>Cypridoidea</taxon>
        <taxon>Cyprididae</taxon>
        <taxon>Notodromas</taxon>
    </lineage>
</organism>
<evidence type="ECO:0000313" key="9">
    <source>
        <dbReference type="Proteomes" id="UP000678499"/>
    </source>
</evidence>
<dbReference type="InterPro" id="IPR036259">
    <property type="entry name" value="MFS_trans_sf"/>
</dbReference>
<dbReference type="GO" id="GO:0016020">
    <property type="term" value="C:membrane"/>
    <property type="evidence" value="ECO:0007669"/>
    <property type="project" value="UniProtKB-SubCell"/>
</dbReference>
<dbReference type="EMBL" id="CAJPEX010002262">
    <property type="protein sequence ID" value="CAG0920744.1"/>
    <property type="molecule type" value="Genomic_DNA"/>
</dbReference>